<sequence length="646" mass="65184">MTVRSDSQGGDVESTSTAEAAESVSGYRDLARIGHGGFSVVYRAVQESFERDVALKVLTVGTDEDAQRRFLREVRLASKLSGHPHVVTVLDTGTTASGRPYLAMDLYDGGSMKERLRRSGPLPAADVALLGAKVADALAAAHSLGVLHRDVKPNNILVSRFGEPALADFGVSCLLDSNASASVLDVFSPQHAAPELMARGVPSVSSDVYALGSTLYELLTGKPPFGADSRDVRAIMWRAMTEPAPRPDCPELPGLADAIVRAMAKEPADRFPDAADFAKTLRALIPDGGGSATLAMTVVAPAAGASAGADAASPTSILSAEPEADTGTGPGERSATYTGRHTGPQAEPAPVLGLDPDDTFSGRVRGGVDETMVRPDRVGPEPDPKARKKRGAAAGGAAGGIGAGTPAVEGEEGRHRGRTPLIVLVALCLLGGAVWVVLDSQNSSTGAKAEASAHTPIPTKAAAGRASESASAKPKASASHTATHSAEPTVAKTTHSAAASATATASASSTSSSGGLLGLGTYYQFKSALSGNCLTASGSSAGQQSCGGGASQSWEFTEPVTGILNSLAGDFELVNKATGECLDASGGSVGTASCDGGTEQLWSTVSGSSGEEIHNAGDSLCLTSSGSGVVAGACSTSESADLWAQS</sequence>
<evidence type="ECO:0000256" key="8">
    <source>
        <dbReference type="SAM" id="MobiDB-lite"/>
    </source>
</evidence>
<evidence type="ECO:0000256" key="7">
    <source>
        <dbReference type="PROSITE-ProRule" id="PRU10141"/>
    </source>
</evidence>
<dbReference type="InterPro" id="IPR000719">
    <property type="entry name" value="Prot_kinase_dom"/>
</dbReference>
<feature type="region of interest" description="Disordered" evidence="8">
    <location>
        <begin position="308"/>
        <end position="414"/>
    </location>
</feature>
<name>A0A941IMS7_9ACTN</name>
<dbReference type="PANTHER" id="PTHR43289">
    <property type="entry name" value="MITOGEN-ACTIVATED PROTEIN KINASE KINASE KINASE 20-RELATED"/>
    <property type="match status" value="1"/>
</dbReference>
<evidence type="ECO:0000313" key="10">
    <source>
        <dbReference type="EMBL" id="MBR7828836.1"/>
    </source>
</evidence>
<dbReference type="InterPro" id="IPR011009">
    <property type="entry name" value="Kinase-like_dom_sf"/>
</dbReference>
<dbReference type="Pfam" id="PF00652">
    <property type="entry name" value="Ricin_B_lectin"/>
    <property type="match status" value="1"/>
</dbReference>
<dbReference type="SMART" id="SM00220">
    <property type="entry name" value="S_TKc"/>
    <property type="match status" value="1"/>
</dbReference>
<dbReference type="InterPro" id="IPR035992">
    <property type="entry name" value="Ricin_B-like_lectins"/>
</dbReference>
<feature type="compositionally biased region" description="Low complexity" evidence="8">
    <location>
        <begin position="12"/>
        <end position="21"/>
    </location>
</feature>
<dbReference type="Gene3D" id="3.30.200.20">
    <property type="entry name" value="Phosphorylase Kinase, domain 1"/>
    <property type="match status" value="1"/>
</dbReference>
<keyword evidence="5 10" id="KW-0418">Kinase</keyword>
<dbReference type="CDD" id="cd14014">
    <property type="entry name" value="STKc_PknB_like"/>
    <property type="match status" value="1"/>
</dbReference>
<evidence type="ECO:0000256" key="2">
    <source>
        <dbReference type="ARBA" id="ARBA00022527"/>
    </source>
</evidence>
<feature type="region of interest" description="Disordered" evidence="8">
    <location>
        <begin position="447"/>
        <end position="495"/>
    </location>
</feature>
<dbReference type="PROSITE" id="PS50231">
    <property type="entry name" value="RICIN_B_LECTIN"/>
    <property type="match status" value="1"/>
</dbReference>
<dbReference type="AlphaFoldDB" id="A0A941IMS7"/>
<keyword evidence="3" id="KW-0808">Transferase</keyword>
<dbReference type="PANTHER" id="PTHR43289:SF6">
    <property type="entry name" value="SERINE_THREONINE-PROTEIN KINASE NEKL-3"/>
    <property type="match status" value="1"/>
</dbReference>
<keyword evidence="2" id="KW-0723">Serine/threonine-protein kinase</keyword>
<protein>
    <recommendedName>
        <fullName evidence="1">non-specific serine/threonine protein kinase</fullName>
        <ecNumber evidence="1">2.7.11.1</ecNumber>
    </recommendedName>
</protein>
<keyword evidence="4 7" id="KW-0547">Nucleotide-binding</keyword>
<dbReference type="PROSITE" id="PS00108">
    <property type="entry name" value="PROTEIN_KINASE_ST"/>
    <property type="match status" value="1"/>
</dbReference>
<organism evidence="10 11">
    <name type="scientific">Actinospica acidithermotolerans</name>
    <dbReference type="NCBI Taxonomy" id="2828514"/>
    <lineage>
        <taxon>Bacteria</taxon>
        <taxon>Bacillati</taxon>
        <taxon>Actinomycetota</taxon>
        <taxon>Actinomycetes</taxon>
        <taxon>Catenulisporales</taxon>
        <taxon>Actinospicaceae</taxon>
        <taxon>Actinospica</taxon>
    </lineage>
</organism>
<evidence type="ECO:0000256" key="4">
    <source>
        <dbReference type="ARBA" id="ARBA00022741"/>
    </source>
</evidence>
<dbReference type="RefSeq" id="WP_212519971.1">
    <property type="nucleotide sequence ID" value="NZ_JAGSOH010000067.1"/>
</dbReference>
<evidence type="ECO:0000256" key="1">
    <source>
        <dbReference type="ARBA" id="ARBA00012513"/>
    </source>
</evidence>
<dbReference type="Gene3D" id="2.80.10.50">
    <property type="match status" value="1"/>
</dbReference>
<feature type="compositionally biased region" description="Basic and acidic residues" evidence="8">
    <location>
        <begin position="366"/>
        <end position="385"/>
    </location>
</feature>
<proteinExistence type="predicted"/>
<dbReference type="PROSITE" id="PS50011">
    <property type="entry name" value="PROTEIN_KINASE_DOM"/>
    <property type="match status" value="1"/>
</dbReference>
<gene>
    <name evidence="10" type="ORF">KDK95_21180</name>
</gene>
<feature type="compositionally biased region" description="Gly residues" evidence="8">
    <location>
        <begin position="393"/>
        <end position="403"/>
    </location>
</feature>
<dbReference type="SUPFAM" id="SSF50370">
    <property type="entry name" value="Ricin B-like lectins"/>
    <property type="match status" value="1"/>
</dbReference>
<feature type="domain" description="Protein kinase" evidence="9">
    <location>
        <begin position="27"/>
        <end position="285"/>
    </location>
</feature>
<feature type="region of interest" description="Disordered" evidence="8">
    <location>
        <begin position="1"/>
        <end position="21"/>
    </location>
</feature>
<dbReference type="Gene3D" id="1.10.510.10">
    <property type="entry name" value="Transferase(Phosphotransferase) domain 1"/>
    <property type="match status" value="1"/>
</dbReference>
<dbReference type="SUPFAM" id="SSF56112">
    <property type="entry name" value="Protein kinase-like (PK-like)"/>
    <property type="match status" value="1"/>
</dbReference>
<evidence type="ECO:0000259" key="9">
    <source>
        <dbReference type="PROSITE" id="PS50011"/>
    </source>
</evidence>
<evidence type="ECO:0000313" key="11">
    <source>
        <dbReference type="Proteomes" id="UP000676325"/>
    </source>
</evidence>
<feature type="compositionally biased region" description="Low complexity" evidence="8">
    <location>
        <begin position="461"/>
        <end position="495"/>
    </location>
</feature>
<dbReference type="SMART" id="SM00458">
    <property type="entry name" value="RICIN"/>
    <property type="match status" value="1"/>
</dbReference>
<dbReference type="GO" id="GO:0005524">
    <property type="term" value="F:ATP binding"/>
    <property type="evidence" value="ECO:0007669"/>
    <property type="project" value="UniProtKB-UniRule"/>
</dbReference>
<dbReference type="Proteomes" id="UP000676325">
    <property type="component" value="Unassembled WGS sequence"/>
</dbReference>
<dbReference type="CDD" id="cd23415">
    <property type="entry name" value="beta-trefoil_Ricin_AH"/>
    <property type="match status" value="1"/>
</dbReference>
<accession>A0A941IMS7</accession>
<evidence type="ECO:0000256" key="3">
    <source>
        <dbReference type="ARBA" id="ARBA00022679"/>
    </source>
</evidence>
<dbReference type="Pfam" id="PF00069">
    <property type="entry name" value="Pkinase"/>
    <property type="match status" value="1"/>
</dbReference>
<keyword evidence="11" id="KW-1185">Reference proteome</keyword>
<dbReference type="InterPro" id="IPR000772">
    <property type="entry name" value="Ricin_B_lectin"/>
</dbReference>
<dbReference type="InterPro" id="IPR008271">
    <property type="entry name" value="Ser/Thr_kinase_AS"/>
</dbReference>
<dbReference type="GO" id="GO:0004674">
    <property type="term" value="F:protein serine/threonine kinase activity"/>
    <property type="evidence" value="ECO:0007669"/>
    <property type="project" value="UniProtKB-KW"/>
</dbReference>
<comment type="caution">
    <text evidence="10">The sequence shown here is derived from an EMBL/GenBank/DDBJ whole genome shotgun (WGS) entry which is preliminary data.</text>
</comment>
<evidence type="ECO:0000256" key="6">
    <source>
        <dbReference type="ARBA" id="ARBA00022840"/>
    </source>
</evidence>
<dbReference type="EMBL" id="JAGSOH010000067">
    <property type="protein sequence ID" value="MBR7828836.1"/>
    <property type="molecule type" value="Genomic_DNA"/>
</dbReference>
<reference evidence="10" key="1">
    <citation type="submission" date="2021-04" db="EMBL/GenBank/DDBJ databases">
        <title>Genome based classification of Actinospica acidithermotolerans sp. nov., an actinobacterium isolated from an Indonesian hot spring.</title>
        <authorList>
            <person name="Kusuma A.B."/>
            <person name="Putra K.E."/>
            <person name="Nafisah S."/>
            <person name="Loh J."/>
            <person name="Nouioui I."/>
            <person name="Goodfellow M."/>
        </authorList>
    </citation>
    <scope>NUCLEOTIDE SEQUENCE</scope>
    <source>
        <strain evidence="10">MGRD01-02</strain>
    </source>
</reference>
<evidence type="ECO:0000256" key="5">
    <source>
        <dbReference type="ARBA" id="ARBA00022777"/>
    </source>
</evidence>
<dbReference type="InterPro" id="IPR017441">
    <property type="entry name" value="Protein_kinase_ATP_BS"/>
</dbReference>
<dbReference type="PROSITE" id="PS00107">
    <property type="entry name" value="PROTEIN_KINASE_ATP"/>
    <property type="match status" value="1"/>
</dbReference>
<keyword evidence="6 7" id="KW-0067">ATP-binding</keyword>
<feature type="binding site" evidence="7">
    <location>
        <position position="56"/>
    </location>
    <ligand>
        <name>ATP</name>
        <dbReference type="ChEBI" id="CHEBI:30616"/>
    </ligand>
</feature>
<dbReference type="EC" id="2.7.11.1" evidence="1"/>